<sequence length="570" mass="64701">MPLEDVQKVLEELSTVGQFLIALMGIVVTLKPILDHLEILLPRSTVDFLSTLFQTLGLFDITYYLRRKEYYEKRSKELEESELATTSYASQICITSSVSSDESSAWVSGLKNTGNSCFMNSVLQALSSLPYLHQHLRDLNMSASGTSLPVTRSLYVTLRRLIKPINRQFYFHFFYRRTFFNPTEIVTALSSNRRIISREQQDAEEFFQLVSSALDTEGQQVAQVSLLGGGLKSLLEEQKRKEYANPFTGLLANRLSCLTCGYTGAIRHFAFNNIQLNLPYKISATLDECLSHFTTIEYLDDVSCRLCSFKATLQSLQKEIQQAKKKKNKLHAKKKLMEKALKTNQIEDEGIECLRTSGKSSKQVMVAKPPKILCLHVSRSAYLNTGMVYKNPCHLLFPEVLDLAPYTTGKDLNTTDPRLPISTGRGSRVLYELMSVVVHYGSHSSGHFVAYKRCIGSEKCACQSCQETEEYAPRESWYRVSDTKVDKCHVDEVLSSNPYMLFYETVEETEEKLEDNLSTKDEEEDKENMLDREDIKEKGGREKADLYNPLDEASQEALSIANALMAQDLK</sequence>
<evidence type="ECO:0000256" key="1">
    <source>
        <dbReference type="ARBA" id="ARBA00000707"/>
    </source>
</evidence>
<organism evidence="11 12">
    <name type="scientific">Rhizopus stolonifer</name>
    <name type="common">Rhizopus nigricans</name>
    <dbReference type="NCBI Taxonomy" id="4846"/>
    <lineage>
        <taxon>Eukaryota</taxon>
        <taxon>Fungi</taxon>
        <taxon>Fungi incertae sedis</taxon>
        <taxon>Mucoromycota</taxon>
        <taxon>Mucoromycotina</taxon>
        <taxon>Mucoromycetes</taxon>
        <taxon>Mucorales</taxon>
        <taxon>Mucorineae</taxon>
        <taxon>Rhizopodaceae</taxon>
        <taxon>Rhizopus</taxon>
    </lineage>
</organism>
<dbReference type="GO" id="GO:0006508">
    <property type="term" value="P:proteolysis"/>
    <property type="evidence" value="ECO:0007669"/>
    <property type="project" value="UniProtKB-KW"/>
</dbReference>
<protein>
    <recommendedName>
        <fullName evidence="7">Ubiquitin carboxyl-terminal hydrolase</fullName>
        <ecNumber evidence="7">3.4.19.12</ecNumber>
    </recommendedName>
</protein>
<dbReference type="GO" id="GO:0016579">
    <property type="term" value="P:protein deubiquitination"/>
    <property type="evidence" value="ECO:0007669"/>
    <property type="project" value="InterPro"/>
</dbReference>
<dbReference type="PROSITE" id="PS00973">
    <property type="entry name" value="USP_2"/>
    <property type="match status" value="1"/>
</dbReference>
<keyword evidence="12" id="KW-1185">Reference proteome</keyword>
<dbReference type="InterPro" id="IPR018200">
    <property type="entry name" value="USP_CS"/>
</dbReference>
<dbReference type="STRING" id="4846.A0A367KM55"/>
<evidence type="ECO:0000256" key="4">
    <source>
        <dbReference type="ARBA" id="ARBA00022786"/>
    </source>
</evidence>
<evidence type="ECO:0000256" key="3">
    <source>
        <dbReference type="ARBA" id="ARBA00022670"/>
    </source>
</evidence>
<name>A0A367KM55_RHIST</name>
<keyword evidence="4 7" id="KW-0833">Ubl conjugation pathway</keyword>
<keyword evidence="5 7" id="KW-0378">Hydrolase</keyword>
<comment type="caution">
    <text evidence="11">The sequence shown here is derived from an EMBL/GenBank/DDBJ whole genome shotgun (WGS) entry which is preliminary data.</text>
</comment>
<dbReference type="AlphaFoldDB" id="A0A367KM55"/>
<dbReference type="Pfam" id="PF00443">
    <property type="entry name" value="UCH"/>
    <property type="match status" value="1"/>
</dbReference>
<dbReference type="PANTHER" id="PTHR24006">
    <property type="entry name" value="UBIQUITIN CARBOXYL-TERMINAL HYDROLASE"/>
    <property type="match status" value="1"/>
</dbReference>
<evidence type="ECO:0000256" key="6">
    <source>
        <dbReference type="ARBA" id="ARBA00022807"/>
    </source>
</evidence>
<feature type="coiled-coil region" evidence="8">
    <location>
        <begin position="313"/>
        <end position="340"/>
    </location>
</feature>
<dbReference type="SUPFAM" id="SSF54001">
    <property type="entry name" value="Cysteine proteinases"/>
    <property type="match status" value="1"/>
</dbReference>
<dbReference type="PROSITE" id="PS50235">
    <property type="entry name" value="USP_3"/>
    <property type="match status" value="1"/>
</dbReference>
<evidence type="ECO:0000256" key="9">
    <source>
        <dbReference type="SAM" id="MobiDB-lite"/>
    </source>
</evidence>
<feature type="compositionally biased region" description="Basic and acidic residues" evidence="9">
    <location>
        <begin position="527"/>
        <end position="545"/>
    </location>
</feature>
<dbReference type="EC" id="3.4.19.12" evidence="7"/>
<proteinExistence type="inferred from homology"/>
<evidence type="ECO:0000313" key="12">
    <source>
        <dbReference type="Proteomes" id="UP000253551"/>
    </source>
</evidence>
<dbReference type="InterPro" id="IPR001394">
    <property type="entry name" value="Peptidase_C19_UCH"/>
</dbReference>
<evidence type="ECO:0000256" key="7">
    <source>
        <dbReference type="RuleBase" id="RU366025"/>
    </source>
</evidence>
<comment type="similarity">
    <text evidence="2 7">Belongs to the peptidase C19 family.</text>
</comment>
<dbReference type="PROSITE" id="PS00972">
    <property type="entry name" value="USP_1"/>
    <property type="match status" value="1"/>
</dbReference>
<dbReference type="Gene3D" id="3.90.70.10">
    <property type="entry name" value="Cysteine proteinases"/>
    <property type="match status" value="1"/>
</dbReference>
<evidence type="ECO:0000256" key="2">
    <source>
        <dbReference type="ARBA" id="ARBA00009085"/>
    </source>
</evidence>
<evidence type="ECO:0000256" key="8">
    <source>
        <dbReference type="SAM" id="Coils"/>
    </source>
</evidence>
<dbReference type="GO" id="GO:0005634">
    <property type="term" value="C:nucleus"/>
    <property type="evidence" value="ECO:0007669"/>
    <property type="project" value="TreeGrafter"/>
</dbReference>
<dbReference type="EMBL" id="PJQM01001209">
    <property type="protein sequence ID" value="RCI02922.1"/>
    <property type="molecule type" value="Genomic_DNA"/>
</dbReference>
<dbReference type="InterPro" id="IPR050164">
    <property type="entry name" value="Peptidase_C19"/>
</dbReference>
<feature type="region of interest" description="Disordered" evidence="9">
    <location>
        <begin position="511"/>
        <end position="546"/>
    </location>
</feature>
<dbReference type="PANTHER" id="PTHR24006:SF888">
    <property type="entry name" value="UBIQUITIN CARBOXYL-TERMINAL HYDROLASE 30"/>
    <property type="match status" value="1"/>
</dbReference>
<keyword evidence="8" id="KW-0175">Coiled coil</keyword>
<gene>
    <name evidence="11" type="ORF">CU098_011448</name>
</gene>
<dbReference type="Proteomes" id="UP000253551">
    <property type="component" value="Unassembled WGS sequence"/>
</dbReference>
<evidence type="ECO:0000256" key="5">
    <source>
        <dbReference type="ARBA" id="ARBA00022801"/>
    </source>
</evidence>
<feature type="domain" description="USP" evidence="10">
    <location>
        <begin position="108"/>
        <end position="506"/>
    </location>
</feature>
<dbReference type="InterPro" id="IPR028889">
    <property type="entry name" value="USP"/>
</dbReference>
<accession>A0A367KM55</accession>
<evidence type="ECO:0000313" key="11">
    <source>
        <dbReference type="EMBL" id="RCI02922.1"/>
    </source>
</evidence>
<keyword evidence="3 7" id="KW-0645">Protease</keyword>
<evidence type="ECO:0000259" key="10">
    <source>
        <dbReference type="PROSITE" id="PS50235"/>
    </source>
</evidence>
<dbReference type="CDD" id="cd02662">
    <property type="entry name" value="Peptidase_C19F"/>
    <property type="match status" value="1"/>
</dbReference>
<dbReference type="InterPro" id="IPR038765">
    <property type="entry name" value="Papain-like_cys_pep_sf"/>
</dbReference>
<keyword evidence="6 7" id="KW-0788">Thiol protease</keyword>
<comment type="catalytic activity">
    <reaction evidence="1 7">
        <text>Thiol-dependent hydrolysis of ester, thioester, amide, peptide and isopeptide bonds formed by the C-terminal Gly of ubiquitin (a 76-residue protein attached to proteins as an intracellular targeting signal).</text>
        <dbReference type="EC" id="3.4.19.12"/>
    </reaction>
</comment>
<reference evidence="11 12" key="1">
    <citation type="journal article" date="2018" name="G3 (Bethesda)">
        <title>Phylogenetic and Phylogenomic Definition of Rhizopus Species.</title>
        <authorList>
            <person name="Gryganskyi A.P."/>
            <person name="Golan J."/>
            <person name="Dolatabadi S."/>
            <person name="Mondo S."/>
            <person name="Robb S."/>
            <person name="Idnurm A."/>
            <person name="Muszewska A."/>
            <person name="Steczkiewicz K."/>
            <person name="Masonjones S."/>
            <person name="Liao H.L."/>
            <person name="Gajdeczka M.T."/>
            <person name="Anike F."/>
            <person name="Vuek A."/>
            <person name="Anishchenko I.M."/>
            <person name="Voigt K."/>
            <person name="de Hoog G.S."/>
            <person name="Smith M.E."/>
            <person name="Heitman J."/>
            <person name="Vilgalys R."/>
            <person name="Stajich J.E."/>
        </authorList>
    </citation>
    <scope>NUCLEOTIDE SEQUENCE [LARGE SCALE GENOMIC DNA]</scope>
    <source>
        <strain evidence="11 12">LSU 92-RS-03</strain>
    </source>
</reference>
<dbReference type="GO" id="GO:0005829">
    <property type="term" value="C:cytosol"/>
    <property type="evidence" value="ECO:0007669"/>
    <property type="project" value="TreeGrafter"/>
</dbReference>
<dbReference type="OrthoDB" id="2020758at2759"/>
<dbReference type="GO" id="GO:0004843">
    <property type="term" value="F:cysteine-type deubiquitinase activity"/>
    <property type="evidence" value="ECO:0007669"/>
    <property type="project" value="UniProtKB-UniRule"/>
</dbReference>